<dbReference type="Proteomes" id="UP000598271">
    <property type="component" value="Unassembled WGS sequence"/>
</dbReference>
<keyword evidence="2" id="KW-1185">Reference proteome</keyword>
<dbReference type="AlphaFoldDB" id="A0A8J3GCP8"/>
<name>A0A8J3GCP8_9BACT</name>
<protein>
    <submittedName>
        <fullName evidence="1">Uncharacterized protein</fullName>
    </submittedName>
</protein>
<dbReference type="EMBL" id="BMXF01000007">
    <property type="protein sequence ID" value="GHB86125.1"/>
    <property type="molecule type" value="Genomic_DNA"/>
</dbReference>
<comment type="caution">
    <text evidence="1">The sequence shown here is derived from an EMBL/GenBank/DDBJ whole genome shotgun (WGS) entry which is preliminary data.</text>
</comment>
<evidence type="ECO:0000313" key="1">
    <source>
        <dbReference type="EMBL" id="GHB86125.1"/>
    </source>
</evidence>
<sequence length="135" mass="15195">MADGQDKQRLIFLIENDMVKGKFELLYKLFGREVKELSLLGASKVISADLGIHVGIQTMRTLRNKCGEFDKVKDMRSTTVQRFVSADVQEGANDNCQEGYQSIVKEMDGFKPMDVFSEAHSKSPSLIKWADKSNS</sequence>
<reference evidence="1 2" key="1">
    <citation type="journal article" date="2014" name="Int. J. Syst. Evol. Microbiol.">
        <title>Complete genome sequence of Corynebacterium casei LMG S-19264T (=DSM 44701T), isolated from a smear-ripened cheese.</title>
        <authorList>
            <consortium name="US DOE Joint Genome Institute (JGI-PGF)"/>
            <person name="Walter F."/>
            <person name="Albersmeier A."/>
            <person name="Kalinowski J."/>
            <person name="Ruckert C."/>
        </authorList>
    </citation>
    <scope>NUCLEOTIDE SEQUENCE [LARGE SCALE GENOMIC DNA]</scope>
    <source>
        <strain evidence="1 2">KCTC 12866</strain>
    </source>
</reference>
<proteinExistence type="predicted"/>
<gene>
    <name evidence="1" type="ORF">GCM10007390_46960</name>
</gene>
<evidence type="ECO:0000313" key="2">
    <source>
        <dbReference type="Proteomes" id="UP000598271"/>
    </source>
</evidence>
<organism evidence="1 2">
    <name type="scientific">Persicitalea jodogahamensis</name>
    <dbReference type="NCBI Taxonomy" id="402147"/>
    <lineage>
        <taxon>Bacteria</taxon>
        <taxon>Pseudomonadati</taxon>
        <taxon>Bacteroidota</taxon>
        <taxon>Cytophagia</taxon>
        <taxon>Cytophagales</taxon>
        <taxon>Spirosomataceae</taxon>
        <taxon>Persicitalea</taxon>
    </lineage>
</organism>
<accession>A0A8J3GCP8</accession>
<dbReference type="RefSeq" id="WP_189568148.1">
    <property type="nucleotide sequence ID" value="NZ_BMXF01000007.1"/>
</dbReference>